<dbReference type="EMBL" id="OOIL02001734">
    <property type="protein sequence ID" value="VFQ77889.1"/>
    <property type="molecule type" value="Genomic_DNA"/>
</dbReference>
<feature type="coiled-coil region" evidence="1">
    <location>
        <begin position="230"/>
        <end position="257"/>
    </location>
</feature>
<evidence type="ECO:0000256" key="1">
    <source>
        <dbReference type="SAM" id="Coils"/>
    </source>
</evidence>
<name>A0A484LNI3_9ASTE</name>
<proteinExistence type="predicted"/>
<protein>
    <submittedName>
        <fullName evidence="2">Uncharacterized protein</fullName>
    </submittedName>
</protein>
<sequence>MTRKDHGCKDKAEEDYEEEVLNVTLPATYEMRLPSGEPQQSSLELTIEFLCTYQCPHGGRPIKDAADVRPDSTLTFSLSGRAFTLSMAEFGHRLGIYTEEEARSLVFAALPYSLPSESSGKSHRKTIQAGPFVSRLARSLLPEMSGNLLPIDLSIRPLSTTSLTKMGMAKRHRVEDIDEPPLDFFDGLDTTVHSPLPDATIGMFVDGGSSSSVHPGTYTASEGGIDPSIFQSILEEMRKLNTRMNSLETNVQDARDVMETEFASHTMQFKRMNERLESNTEQLLGLEMMLGKKFAPTAPSSRASHHWRCF</sequence>
<accession>A0A484LNI3</accession>
<evidence type="ECO:0000313" key="2">
    <source>
        <dbReference type="EMBL" id="VFQ77889.1"/>
    </source>
</evidence>
<organism evidence="2 3">
    <name type="scientific">Cuscuta campestris</name>
    <dbReference type="NCBI Taxonomy" id="132261"/>
    <lineage>
        <taxon>Eukaryota</taxon>
        <taxon>Viridiplantae</taxon>
        <taxon>Streptophyta</taxon>
        <taxon>Embryophyta</taxon>
        <taxon>Tracheophyta</taxon>
        <taxon>Spermatophyta</taxon>
        <taxon>Magnoliopsida</taxon>
        <taxon>eudicotyledons</taxon>
        <taxon>Gunneridae</taxon>
        <taxon>Pentapetalae</taxon>
        <taxon>asterids</taxon>
        <taxon>lamiids</taxon>
        <taxon>Solanales</taxon>
        <taxon>Convolvulaceae</taxon>
        <taxon>Cuscuteae</taxon>
        <taxon>Cuscuta</taxon>
        <taxon>Cuscuta subgen. Grammica</taxon>
        <taxon>Cuscuta sect. Cleistogrammica</taxon>
    </lineage>
</organism>
<gene>
    <name evidence="2" type="ORF">CCAM_LOCUS19665</name>
</gene>
<reference evidence="2 3" key="1">
    <citation type="submission" date="2018-04" db="EMBL/GenBank/DDBJ databases">
        <authorList>
            <person name="Vogel A."/>
        </authorList>
    </citation>
    <scope>NUCLEOTIDE SEQUENCE [LARGE SCALE GENOMIC DNA]</scope>
</reference>
<dbReference type="Proteomes" id="UP000595140">
    <property type="component" value="Unassembled WGS sequence"/>
</dbReference>
<dbReference type="AlphaFoldDB" id="A0A484LNI3"/>
<keyword evidence="3" id="KW-1185">Reference proteome</keyword>
<evidence type="ECO:0000313" key="3">
    <source>
        <dbReference type="Proteomes" id="UP000595140"/>
    </source>
</evidence>
<keyword evidence="1" id="KW-0175">Coiled coil</keyword>
<dbReference type="OrthoDB" id="1738316at2759"/>